<dbReference type="Gene3D" id="3.40.50.720">
    <property type="entry name" value="NAD(P)-binding Rossmann-like Domain"/>
    <property type="match status" value="2"/>
</dbReference>
<protein>
    <submittedName>
        <fullName evidence="5">Polysaccharide biosynthesis protein</fullName>
    </submittedName>
</protein>
<organism evidence="5 6">
    <name type="scientific">Arenimonas caeni</name>
    <dbReference type="NCBI Taxonomy" id="2058085"/>
    <lineage>
        <taxon>Bacteria</taxon>
        <taxon>Pseudomonadati</taxon>
        <taxon>Pseudomonadota</taxon>
        <taxon>Gammaproteobacteria</taxon>
        <taxon>Lysobacterales</taxon>
        <taxon>Lysobacteraceae</taxon>
        <taxon>Arenimonas</taxon>
    </lineage>
</organism>
<keyword evidence="3" id="KW-1133">Transmembrane helix</keyword>
<dbReference type="CDD" id="cd05237">
    <property type="entry name" value="UDP_invert_4-6DH_SDR_e"/>
    <property type="match status" value="1"/>
</dbReference>
<dbReference type="Pfam" id="PF02719">
    <property type="entry name" value="Polysacc_synt_2"/>
    <property type="match status" value="1"/>
</dbReference>
<dbReference type="InterPro" id="IPR051203">
    <property type="entry name" value="Polysaccharide_Synthase-Rel"/>
</dbReference>
<feature type="domain" description="Polysaccharide biosynthesis protein CapD-like" evidence="4">
    <location>
        <begin position="275"/>
        <end position="558"/>
    </location>
</feature>
<dbReference type="SUPFAM" id="SSF51735">
    <property type="entry name" value="NAD(P)-binding Rossmann-fold domains"/>
    <property type="match status" value="2"/>
</dbReference>
<feature type="transmembrane region" description="Helical" evidence="3">
    <location>
        <begin position="7"/>
        <end position="25"/>
    </location>
</feature>
<dbReference type="OrthoDB" id="9803111at2"/>
<dbReference type="Pfam" id="PF13727">
    <property type="entry name" value="CoA_binding_3"/>
    <property type="match status" value="1"/>
</dbReference>
<evidence type="ECO:0000256" key="1">
    <source>
        <dbReference type="ARBA" id="ARBA00007430"/>
    </source>
</evidence>
<evidence type="ECO:0000313" key="6">
    <source>
        <dbReference type="Proteomes" id="UP000241736"/>
    </source>
</evidence>
<evidence type="ECO:0000259" key="4">
    <source>
        <dbReference type="Pfam" id="PF02719"/>
    </source>
</evidence>
<feature type="transmembrane region" description="Helical" evidence="3">
    <location>
        <begin position="72"/>
        <end position="94"/>
    </location>
</feature>
<gene>
    <name evidence="5" type="ORF">C6N40_02935</name>
</gene>
<dbReference type="PANTHER" id="PTHR43318">
    <property type="entry name" value="UDP-N-ACETYLGLUCOSAMINE 4,6-DEHYDRATASE"/>
    <property type="match status" value="1"/>
</dbReference>
<evidence type="ECO:0000256" key="3">
    <source>
        <dbReference type="SAM" id="Phobius"/>
    </source>
</evidence>
<feature type="transmembrane region" description="Helical" evidence="3">
    <location>
        <begin position="40"/>
        <end position="60"/>
    </location>
</feature>
<dbReference type="EMBL" id="PVLF01000003">
    <property type="protein sequence ID" value="PRH83355.1"/>
    <property type="molecule type" value="Genomic_DNA"/>
</dbReference>
<comment type="caution">
    <text evidence="5">The sequence shown here is derived from an EMBL/GenBank/DDBJ whole genome shotgun (WGS) entry which is preliminary data.</text>
</comment>
<feature type="region of interest" description="Disordered" evidence="2">
    <location>
        <begin position="599"/>
        <end position="621"/>
    </location>
</feature>
<feature type="transmembrane region" description="Helical" evidence="3">
    <location>
        <begin position="100"/>
        <end position="119"/>
    </location>
</feature>
<keyword evidence="3" id="KW-0812">Transmembrane</keyword>
<reference evidence="5 6" key="1">
    <citation type="submission" date="2018-03" db="EMBL/GenBank/DDBJ databases">
        <title>Arenimonas caeni sp. nov., isolated from activated sludge.</title>
        <authorList>
            <person name="Liu H."/>
        </authorList>
    </citation>
    <scope>NUCLEOTIDE SEQUENCE [LARGE SCALE GENOMIC DNA]</scope>
    <source>
        <strain evidence="6">z29</strain>
    </source>
</reference>
<dbReference type="Proteomes" id="UP000241736">
    <property type="component" value="Unassembled WGS sequence"/>
</dbReference>
<dbReference type="InterPro" id="IPR036291">
    <property type="entry name" value="NAD(P)-bd_dom_sf"/>
</dbReference>
<evidence type="ECO:0000256" key="2">
    <source>
        <dbReference type="SAM" id="MobiDB-lite"/>
    </source>
</evidence>
<dbReference type="AlphaFoldDB" id="A0A2P6MBI7"/>
<evidence type="ECO:0000313" key="5">
    <source>
        <dbReference type="EMBL" id="PRH83355.1"/>
    </source>
</evidence>
<name>A0A2P6MBI7_9GAMM</name>
<keyword evidence="3" id="KW-0472">Membrane</keyword>
<dbReference type="PANTHER" id="PTHR43318:SF1">
    <property type="entry name" value="POLYSACCHARIDE BIOSYNTHESIS PROTEIN EPSC-RELATED"/>
    <property type="match status" value="1"/>
</dbReference>
<proteinExistence type="inferred from homology"/>
<sequence>MPRVLIVLHDLFMIALLWIGLRWLAARAGAPPAPSLPAELLIAIFAQGLVLRFVGLYQGLWRFASVPDLANLVRGALLGVLLIVTLLFLGGLLPEVPRRVLLPYPVALVVLLGVPRLLYRLWKDWRLAHENPDAKRLLVLGAGRAADALLRDLSGDGRYSVIGLLDDNPALKGARVRGVPVLGPIGDLPYLAQETAPNLLVIAMPSASAAEMQRVVELCDETGLPFRAAPRIADMLAGKPQRLELSEVRIEDLLGRPPVKFDTALGALLVQGKRVLVTGGGGSIGSELVRQCAAAGAAELVVMERAEMALGGIVEEIAREFPGLRLVPMLADCGDPVACRIALAGGIDFVFHAAACKQVPLLEGQLREALRNNVAATAVVARACREAGVGHFVLISTDKAICPVNVLGASKRFAELACQAELGGNGGRLSIVRFGNVLDSAGSVVPLFRQQIAEGGPVTVTHPEVTRYFMTIPEACQLILHSLALPGEDGAVFALDMGRPVPIRELAEQMIRLSGKRPGIDIEVSYTGLRPGEKLHEILFHPEERYQRTRHPRIFQARPRQAVGQDLGGLLARLERLLAEPGSQEGLQALLREAVPDYRPEQADASPEELLADATHPAMTK</sequence>
<dbReference type="InterPro" id="IPR003869">
    <property type="entry name" value="Polysac_CapD-like"/>
</dbReference>
<comment type="similarity">
    <text evidence="1">Belongs to the polysaccharide synthase family.</text>
</comment>
<accession>A0A2P6MBI7</accession>
<keyword evidence="6" id="KW-1185">Reference proteome</keyword>